<name>A0A1C3EKT6_9GAMM</name>
<keyword evidence="2" id="KW-1185">Reference proteome</keyword>
<sequence>MGGIRMPKGREKWITVATCLLAGWMSLGCESVDSQGPLTAPVSIGYLAPPKLAITNELTRVGIRSSHLSELDDKRLKEELTDTSVSGGPIFVQATDVPEGKYSAPLPQHYLNLHYYTDSQTHDYQVQQKACNSSTRDSCAGIDSFHVRCEKTSTIAVLDVSITKVKNSEDIFSRSYSERTEFDRCENDSDQSISKSRDAAFLAILSRLKEDMLPHQARLSASLIQFPSTLTEPYNTQFLRAFQLALRGQSVSACHVFIELYNELKQDFSLSYNAAVCFAVVGDLDATDAAYKIAESLANNTDKIHFIKKLSEKRHIIESARTQLNALQQSRTQAP</sequence>
<dbReference type="PROSITE" id="PS51257">
    <property type="entry name" value="PROKAR_LIPOPROTEIN"/>
    <property type="match status" value="1"/>
</dbReference>
<dbReference type="EMBL" id="LYBM01000012">
    <property type="protein sequence ID" value="ODA33846.1"/>
    <property type="molecule type" value="Genomic_DNA"/>
</dbReference>
<gene>
    <name evidence="1" type="ORF">A8L45_08440</name>
</gene>
<dbReference type="AlphaFoldDB" id="A0A1C3EKT6"/>
<reference evidence="1 2" key="1">
    <citation type="submission" date="2016-05" db="EMBL/GenBank/DDBJ databases">
        <title>Genomic Taxonomy of the Vibrionaceae.</title>
        <authorList>
            <person name="Gomez-Gil B."/>
            <person name="Enciso-Ibarra J."/>
        </authorList>
    </citation>
    <scope>NUCLEOTIDE SEQUENCE [LARGE SCALE GENOMIC DNA]</scope>
    <source>
        <strain evidence="1 2">CAIM 1920</strain>
    </source>
</reference>
<comment type="caution">
    <text evidence="1">The sequence shown here is derived from an EMBL/GenBank/DDBJ whole genome shotgun (WGS) entry which is preliminary data.</text>
</comment>
<dbReference type="STRING" id="1080227.A8L45_08440"/>
<dbReference type="Proteomes" id="UP000094936">
    <property type="component" value="Unassembled WGS sequence"/>
</dbReference>
<proteinExistence type="predicted"/>
<organism evidence="1 2">
    <name type="scientific">Veronia pacifica</name>
    <dbReference type="NCBI Taxonomy" id="1080227"/>
    <lineage>
        <taxon>Bacteria</taxon>
        <taxon>Pseudomonadati</taxon>
        <taxon>Pseudomonadota</taxon>
        <taxon>Gammaproteobacteria</taxon>
        <taxon>Vibrionales</taxon>
        <taxon>Vibrionaceae</taxon>
        <taxon>Veronia</taxon>
    </lineage>
</organism>
<protein>
    <submittedName>
        <fullName evidence="1">Uncharacterized protein</fullName>
    </submittedName>
</protein>
<evidence type="ECO:0000313" key="2">
    <source>
        <dbReference type="Proteomes" id="UP000094936"/>
    </source>
</evidence>
<accession>A0A1C3EKT6</accession>
<evidence type="ECO:0000313" key="1">
    <source>
        <dbReference type="EMBL" id="ODA33846.1"/>
    </source>
</evidence>